<dbReference type="AlphaFoldDB" id="A0A0F9LJB9"/>
<evidence type="ECO:0000313" key="1">
    <source>
        <dbReference type="EMBL" id="KKM93473.1"/>
    </source>
</evidence>
<gene>
    <name evidence="1" type="ORF">LCGC14_1208020</name>
</gene>
<accession>A0A0F9LJB9</accession>
<name>A0A0F9LJB9_9ZZZZ</name>
<protein>
    <submittedName>
        <fullName evidence="1">Uncharacterized protein</fullName>
    </submittedName>
</protein>
<dbReference type="EMBL" id="LAZR01006261">
    <property type="protein sequence ID" value="KKM93473.1"/>
    <property type="molecule type" value="Genomic_DNA"/>
</dbReference>
<organism evidence="1">
    <name type="scientific">marine sediment metagenome</name>
    <dbReference type="NCBI Taxonomy" id="412755"/>
    <lineage>
        <taxon>unclassified sequences</taxon>
        <taxon>metagenomes</taxon>
        <taxon>ecological metagenomes</taxon>
    </lineage>
</organism>
<sequence>MTRTLKTATLDKAAGIWAGHFLLPSRFSKNNPKVAIAGREWALQNFDNADFKDEFAHLLAKFKRQIGPDALADFEREAKDRFTPRDDKVFADLLAEKLAIDPNGIHIPGKIGTVILGSQPVGRRITRHGIKPARWNVYAGESEERALGHLREIGKAGPGADPIPPADTLWPNETDHLGVPSQLMALNTNVSVEFAIAGLDAARVLLDEGSLGAVIQCRDGTQPVDPNAALTGANLATLTCSAVAFGAAGDAAPGALATAAAITDDASADATGSVTHCRASSSSVADTPLNDHIDGSAGLTAGTFDFEFNTDAFVSGAVISITAWTATQPQGPTAT</sequence>
<reference evidence="1" key="1">
    <citation type="journal article" date="2015" name="Nature">
        <title>Complex archaea that bridge the gap between prokaryotes and eukaryotes.</title>
        <authorList>
            <person name="Spang A."/>
            <person name="Saw J.H."/>
            <person name="Jorgensen S.L."/>
            <person name="Zaremba-Niedzwiedzka K."/>
            <person name="Martijn J."/>
            <person name="Lind A.E."/>
            <person name="van Eijk R."/>
            <person name="Schleper C."/>
            <person name="Guy L."/>
            <person name="Ettema T.J."/>
        </authorList>
    </citation>
    <scope>NUCLEOTIDE SEQUENCE</scope>
</reference>
<proteinExistence type="predicted"/>
<comment type="caution">
    <text evidence="1">The sequence shown here is derived from an EMBL/GenBank/DDBJ whole genome shotgun (WGS) entry which is preliminary data.</text>
</comment>